<dbReference type="SUPFAM" id="SSF46785">
    <property type="entry name" value="Winged helix' DNA-binding domain"/>
    <property type="match status" value="1"/>
</dbReference>
<dbReference type="InterPro" id="IPR036388">
    <property type="entry name" value="WH-like_DNA-bd_sf"/>
</dbReference>
<dbReference type="SMART" id="SM00346">
    <property type="entry name" value="HTH_ICLR"/>
    <property type="match status" value="1"/>
</dbReference>
<dbReference type="Gene3D" id="1.10.10.10">
    <property type="entry name" value="Winged helix-like DNA-binding domain superfamily/Winged helix DNA-binding domain"/>
    <property type="match status" value="1"/>
</dbReference>
<gene>
    <name evidence="6" type="ORF">GCM10009720_23230</name>
</gene>
<protein>
    <submittedName>
        <fullName evidence="6">IclR family transcriptional regulator</fullName>
    </submittedName>
</protein>
<dbReference type="Gene3D" id="3.30.450.40">
    <property type="match status" value="1"/>
</dbReference>
<evidence type="ECO:0000313" key="6">
    <source>
        <dbReference type="EMBL" id="GAA2041996.1"/>
    </source>
</evidence>
<keyword evidence="1" id="KW-0805">Transcription regulation</keyword>
<evidence type="ECO:0000256" key="2">
    <source>
        <dbReference type="ARBA" id="ARBA00023125"/>
    </source>
</evidence>
<feature type="domain" description="HTH iclR-type" evidence="4">
    <location>
        <begin position="4"/>
        <end position="66"/>
    </location>
</feature>
<dbReference type="InterPro" id="IPR014757">
    <property type="entry name" value="Tscrpt_reg_IclR_C"/>
</dbReference>
<dbReference type="InterPro" id="IPR005471">
    <property type="entry name" value="Tscrpt_reg_IclR_N"/>
</dbReference>
<sequence>MSSSSTLTKGLDMLRLMGQYPHGAPAAVFAKESGLPFSTAYRLLNTLIEAGFAEFEPATKQYRIGLQVFELSQKISASRGYDGAVLPVLKELSRVTYESCLFSVRDGTDTVTVHTVDGPEFRQTTDPGDRLPLHVSSMGKAILAALPAEEMREVVAELHLEARTVHTITDQDELLAQLEAARVEGCVYQREEVDLGMNALATAVRSPSGAVLGAVAIAAPLFRADQDGLLVHRQALADAVQRLAATLPAA</sequence>
<accession>A0ABN2USK4</accession>
<keyword evidence="2" id="KW-0238">DNA-binding</keyword>
<name>A0ABN2USK4_9MICC</name>
<feature type="domain" description="IclR-ED" evidence="5">
    <location>
        <begin position="67"/>
        <end position="249"/>
    </location>
</feature>
<dbReference type="InterPro" id="IPR029016">
    <property type="entry name" value="GAF-like_dom_sf"/>
</dbReference>
<dbReference type="PROSITE" id="PS51078">
    <property type="entry name" value="ICLR_ED"/>
    <property type="match status" value="1"/>
</dbReference>
<evidence type="ECO:0000259" key="4">
    <source>
        <dbReference type="PROSITE" id="PS51077"/>
    </source>
</evidence>
<dbReference type="SUPFAM" id="SSF55781">
    <property type="entry name" value="GAF domain-like"/>
    <property type="match status" value="1"/>
</dbReference>
<evidence type="ECO:0000256" key="3">
    <source>
        <dbReference type="ARBA" id="ARBA00023163"/>
    </source>
</evidence>
<proteinExistence type="predicted"/>
<evidence type="ECO:0000259" key="5">
    <source>
        <dbReference type="PROSITE" id="PS51078"/>
    </source>
</evidence>
<organism evidence="6 7">
    <name type="scientific">Yaniella flava</name>
    <dbReference type="NCBI Taxonomy" id="287930"/>
    <lineage>
        <taxon>Bacteria</taxon>
        <taxon>Bacillati</taxon>
        <taxon>Actinomycetota</taxon>
        <taxon>Actinomycetes</taxon>
        <taxon>Micrococcales</taxon>
        <taxon>Micrococcaceae</taxon>
        <taxon>Yaniella</taxon>
    </lineage>
</organism>
<dbReference type="PROSITE" id="PS51077">
    <property type="entry name" value="HTH_ICLR"/>
    <property type="match status" value="1"/>
</dbReference>
<dbReference type="RefSeq" id="WP_343958831.1">
    <property type="nucleotide sequence ID" value="NZ_BAAAMN010000048.1"/>
</dbReference>
<keyword evidence="3" id="KW-0804">Transcription</keyword>
<comment type="caution">
    <text evidence="6">The sequence shown here is derived from an EMBL/GenBank/DDBJ whole genome shotgun (WGS) entry which is preliminary data.</text>
</comment>
<dbReference type="Proteomes" id="UP001501461">
    <property type="component" value="Unassembled WGS sequence"/>
</dbReference>
<dbReference type="Pfam" id="PF01614">
    <property type="entry name" value="IclR_C"/>
    <property type="match status" value="1"/>
</dbReference>
<reference evidence="6 7" key="1">
    <citation type="journal article" date="2019" name="Int. J. Syst. Evol. Microbiol.">
        <title>The Global Catalogue of Microorganisms (GCM) 10K type strain sequencing project: providing services to taxonomists for standard genome sequencing and annotation.</title>
        <authorList>
            <consortium name="The Broad Institute Genomics Platform"/>
            <consortium name="The Broad Institute Genome Sequencing Center for Infectious Disease"/>
            <person name="Wu L."/>
            <person name="Ma J."/>
        </authorList>
    </citation>
    <scope>NUCLEOTIDE SEQUENCE [LARGE SCALE GENOMIC DNA]</scope>
    <source>
        <strain evidence="6 7">JCM 13595</strain>
    </source>
</reference>
<dbReference type="InterPro" id="IPR050707">
    <property type="entry name" value="HTH_MetabolicPath_Reg"/>
</dbReference>
<evidence type="ECO:0000256" key="1">
    <source>
        <dbReference type="ARBA" id="ARBA00023015"/>
    </source>
</evidence>
<dbReference type="Pfam" id="PF09339">
    <property type="entry name" value="HTH_IclR"/>
    <property type="match status" value="1"/>
</dbReference>
<dbReference type="PANTHER" id="PTHR30136:SF35">
    <property type="entry name" value="HTH-TYPE TRANSCRIPTIONAL REGULATOR RV1719"/>
    <property type="match status" value="1"/>
</dbReference>
<dbReference type="EMBL" id="BAAAMN010000048">
    <property type="protein sequence ID" value="GAA2041996.1"/>
    <property type="molecule type" value="Genomic_DNA"/>
</dbReference>
<dbReference type="InterPro" id="IPR036390">
    <property type="entry name" value="WH_DNA-bd_sf"/>
</dbReference>
<dbReference type="PANTHER" id="PTHR30136">
    <property type="entry name" value="HELIX-TURN-HELIX TRANSCRIPTIONAL REGULATOR, ICLR FAMILY"/>
    <property type="match status" value="1"/>
</dbReference>
<evidence type="ECO:0000313" key="7">
    <source>
        <dbReference type="Proteomes" id="UP001501461"/>
    </source>
</evidence>
<keyword evidence="7" id="KW-1185">Reference proteome</keyword>